<evidence type="ECO:0000313" key="2">
    <source>
        <dbReference type="EMBL" id="KAG5178978.1"/>
    </source>
</evidence>
<evidence type="ECO:0008006" key="4">
    <source>
        <dbReference type="Google" id="ProtNLM"/>
    </source>
</evidence>
<keyword evidence="3" id="KW-1185">Reference proteome</keyword>
<comment type="caution">
    <text evidence="2">The sequence shown here is derived from an EMBL/GenBank/DDBJ whole genome shotgun (WGS) entry which is preliminary data.</text>
</comment>
<evidence type="ECO:0000313" key="3">
    <source>
        <dbReference type="Proteomes" id="UP000664859"/>
    </source>
</evidence>
<name>A0A835YQV3_9STRA</name>
<evidence type="ECO:0000256" key="1">
    <source>
        <dbReference type="SAM" id="SignalP"/>
    </source>
</evidence>
<accession>A0A835YQV3</accession>
<feature type="non-terminal residue" evidence="2">
    <location>
        <position position="125"/>
    </location>
</feature>
<gene>
    <name evidence="2" type="ORF">JKP88DRAFT_224802</name>
</gene>
<dbReference type="Proteomes" id="UP000664859">
    <property type="component" value="Unassembled WGS sequence"/>
</dbReference>
<dbReference type="AlphaFoldDB" id="A0A835YQV3"/>
<feature type="chain" id="PRO_5032973037" description="Secreted protein" evidence="1">
    <location>
        <begin position="24"/>
        <end position="125"/>
    </location>
</feature>
<keyword evidence="1" id="KW-0732">Signal</keyword>
<organism evidence="2 3">
    <name type="scientific">Tribonema minus</name>
    <dbReference type="NCBI Taxonomy" id="303371"/>
    <lineage>
        <taxon>Eukaryota</taxon>
        <taxon>Sar</taxon>
        <taxon>Stramenopiles</taxon>
        <taxon>Ochrophyta</taxon>
        <taxon>PX clade</taxon>
        <taxon>Xanthophyceae</taxon>
        <taxon>Tribonematales</taxon>
        <taxon>Tribonemataceae</taxon>
        <taxon>Tribonema</taxon>
    </lineage>
</organism>
<reference evidence="2" key="1">
    <citation type="submission" date="2021-02" db="EMBL/GenBank/DDBJ databases">
        <title>First Annotated Genome of the Yellow-green Alga Tribonema minus.</title>
        <authorList>
            <person name="Mahan K.M."/>
        </authorList>
    </citation>
    <scope>NUCLEOTIDE SEQUENCE</scope>
    <source>
        <strain evidence="2">UTEX B ZZ1240</strain>
    </source>
</reference>
<dbReference type="EMBL" id="JAFCMP010000510">
    <property type="protein sequence ID" value="KAG5178978.1"/>
    <property type="molecule type" value="Genomic_DNA"/>
</dbReference>
<feature type="signal peptide" evidence="1">
    <location>
        <begin position="1"/>
        <end position="23"/>
    </location>
</feature>
<protein>
    <recommendedName>
        <fullName evidence="4">Secreted protein</fullName>
    </recommendedName>
</protein>
<sequence>MRSFARAPEAVLLAWLVWGHCVARRRAHAVHARRVQRRGASEAGLETPRTALHSGCETFHRTSISEFLRRSVASCRAAAAATALRVRHPHTIHTLHLDSHGASRYVWPIPVVAYMGALNGNVLCT</sequence>
<proteinExistence type="predicted"/>